<sequence>MSITLTPEQIRAGRAILRMTAKELGEKAGISLPTVQRLETRKGSLGTAEHGTIEKLVSAFRESGIDFPDQFSVSYRRMVEQARA</sequence>
<evidence type="ECO:0000313" key="2">
    <source>
        <dbReference type="EMBL" id="QQP94052.1"/>
    </source>
</evidence>
<organism evidence="2 3">
    <name type="scientific">Skermanella cutis</name>
    <dbReference type="NCBI Taxonomy" id="2775420"/>
    <lineage>
        <taxon>Bacteria</taxon>
        <taxon>Pseudomonadati</taxon>
        <taxon>Pseudomonadota</taxon>
        <taxon>Alphaproteobacteria</taxon>
        <taxon>Rhodospirillales</taxon>
        <taxon>Azospirillaceae</taxon>
        <taxon>Skermanella</taxon>
    </lineage>
</organism>
<feature type="domain" description="HTH cro/C1-type" evidence="1">
    <location>
        <begin position="10"/>
        <end position="67"/>
    </location>
</feature>
<dbReference type="RefSeq" id="WP_201083955.1">
    <property type="nucleotide sequence ID" value="NZ_CP067425.2"/>
</dbReference>
<dbReference type="SUPFAM" id="SSF47413">
    <property type="entry name" value="lambda repressor-like DNA-binding domains"/>
    <property type="match status" value="1"/>
</dbReference>
<dbReference type="InterPro" id="IPR010982">
    <property type="entry name" value="Lambda_DNA-bd_dom_sf"/>
</dbReference>
<keyword evidence="2" id="KW-0614">Plasmid</keyword>
<dbReference type="Gene3D" id="1.10.260.40">
    <property type="entry name" value="lambda repressor-like DNA-binding domains"/>
    <property type="match status" value="1"/>
</dbReference>
<accession>A0ABX7BM51</accession>
<gene>
    <name evidence="2" type="ORF">IGS68_35160</name>
</gene>
<evidence type="ECO:0000313" key="3">
    <source>
        <dbReference type="Proteomes" id="UP000595197"/>
    </source>
</evidence>
<geneLocation type="plasmid" evidence="2 3">
    <name>pTT6-5</name>
</geneLocation>
<protein>
    <submittedName>
        <fullName evidence="2">Helix-turn-helix transcriptional regulator</fullName>
    </submittedName>
</protein>
<evidence type="ECO:0000259" key="1">
    <source>
        <dbReference type="PROSITE" id="PS50943"/>
    </source>
</evidence>
<dbReference type="Proteomes" id="UP000595197">
    <property type="component" value="Plasmid pTT6-5"/>
</dbReference>
<dbReference type="InterPro" id="IPR001387">
    <property type="entry name" value="Cro/C1-type_HTH"/>
</dbReference>
<reference evidence="2" key="1">
    <citation type="submission" date="2021-02" db="EMBL/GenBank/DDBJ databases">
        <title>Skermanella TT6 skin isolate.</title>
        <authorList>
            <person name="Lee K."/>
            <person name="Ganzorig M."/>
        </authorList>
    </citation>
    <scope>NUCLEOTIDE SEQUENCE</scope>
    <source>
        <strain evidence="2">TT6</strain>
    </source>
</reference>
<name>A0ABX7BM51_9PROT</name>
<dbReference type="PROSITE" id="PS50943">
    <property type="entry name" value="HTH_CROC1"/>
    <property type="match status" value="1"/>
</dbReference>
<proteinExistence type="predicted"/>
<keyword evidence="3" id="KW-1185">Reference proteome</keyword>
<dbReference type="EMBL" id="CP067425">
    <property type="protein sequence ID" value="QQP94052.1"/>
    <property type="molecule type" value="Genomic_DNA"/>
</dbReference>
<dbReference type="CDD" id="cd00093">
    <property type="entry name" value="HTH_XRE"/>
    <property type="match status" value="1"/>
</dbReference>